<evidence type="ECO:0000256" key="2">
    <source>
        <dbReference type="ARBA" id="ARBA00023134"/>
    </source>
</evidence>
<name>A0ABP0MIM5_9DINO</name>
<dbReference type="InterPro" id="IPR004161">
    <property type="entry name" value="EFTu-like_2"/>
</dbReference>
<protein>
    <submittedName>
        <fullName evidence="5">HBS1-like protein (ERFS)</fullName>
    </submittedName>
</protein>
<dbReference type="Gene3D" id="2.40.30.10">
    <property type="entry name" value="Translation factors"/>
    <property type="match status" value="1"/>
</dbReference>
<feature type="domain" description="Translation elongation factor EFTu-like" evidence="4">
    <location>
        <begin position="153"/>
        <end position="221"/>
    </location>
</feature>
<evidence type="ECO:0000313" key="5">
    <source>
        <dbReference type="EMBL" id="CAK9051346.1"/>
    </source>
</evidence>
<proteinExistence type="predicted"/>
<dbReference type="InterPro" id="IPR050100">
    <property type="entry name" value="TRAFAC_GTPase_members"/>
</dbReference>
<accession>A0ABP0MIM5</accession>
<dbReference type="PANTHER" id="PTHR23115">
    <property type="entry name" value="TRANSLATION FACTOR"/>
    <property type="match status" value="1"/>
</dbReference>
<gene>
    <name evidence="5" type="ORF">SCF082_LOCUS28198</name>
</gene>
<dbReference type="Pfam" id="PF03144">
    <property type="entry name" value="GTP_EFTU_D2"/>
    <property type="match status" value="1"/>
</dbReference>
<dbReference type="SUPFAM" id="SSF50447">
    <property type="entry name" value="Translation proteins"/>
    <property type="match status" value="1"/>
</dbReference>
<dbReference type="EMBL" id="CAXAMM010022195">
    <property type="protein sequence ID" value="CAK9051346.1"/>
    <property type="molecule type" value="Genomic_DNA"/>
</dbReference>
<comment type="caution">
    <text evidence="5">The sequence shown here is derived from an EMBL/GenBank/DDBJ whole genome shotgun (WGS) entry which is preliminary data.</text>
</comment>
<dbReference type="Gene3D" id="3.40.50.300">
    <property type="entry name" value="P-loop containing nucleotide triphosphate hydrolases"/>
    <property type="match status" value="2"/>
</dbReference>
<dbReference type="InterPro" id="IPR000795">
    <property type="entry name" value="T_Tr_GTP-bd_dom"/>
</dbReference>
<evidence type="ECO:0000313" key="6">
    <source>
        <dbReference type="Proteomes" id="UP001642464"/>
    </source>
</evidence>
<evidence type="ECO:0000259" key="3">
    <source>
        <dbReference type="Pfam" id="PF00009"/>
    </source>
</evidence>
<feature type="non-terminal residue" evidence="5">
    <location>
        <position position="241"/>
    </location>
</feature>
<evidence type="ECO:0000256" key="1">
    <source>
        <dbReference type="ARBA" id="ARBA00022741"/>
    </source>
</evidence>
<keyword evidence="2" id="KW-0342">GTP-binding</keyword>
<dbReference type="SUPFAM" id="SSF52540">
    <property type="entry name" value="P-loop containing nucleoside triphosphate hydrolases"/>
    <property type="match status" value="1"/>
</dbReference>
<evidence type="ECO:0000259" key="4">
    <source>
        <dbReference type="Pfam" id="PF03144"/>
    </source>
</evidence>
<dbReference type="Proteomes" id="UP001642464">
    <property type="component" value="Unassembled WGS sequence"/>
</dbReference>
<sequence length="241" mass="26302">MGHLLYKLKYVTQREMRKFEKESKDVGKGSFAFAWVLDEHEEERSRGVTVDVGVKYFETEHRRVTLLDVVAELKRFLLAGGYAETDLVFCPVSGLTGANLVERLPAGVADWYEGPSLAESIDTMPPVQRPAGKPLRMVVVDVFKTILLGPITVSGKIEAGVLEEGDQVLVAPNGVPARVKAIQRHLGREVEAVKFAKAGENVDVGLAGIEDNMVNSSCVLCDAKFPIPVVAHFVAEIATLD</sequence>
<keyword evidence="1" id="KW-0547">Nucleotide-binding</keyword>
<dbReference type="InterPro" id="IPR027417">
    <property type="entry name" value="P-loop_NTPase"/>
</dbReference>
<reference evidence="5 6" key="1">
    <citation type="submission" date="2024-02" db="EMBL/GenBank/DDBJ databases">
        <authorList>
            <person name="Chen Y."/>
            <person name="Shah S."/>
            <person name="Dougan E. K."/>
            <person name="Thang M."/>
            <person name="Chan C."/>
        </authorList>
    </citation>
    <scope>NUCLEOTIDE SEQUENCE [LARGE SCALE GENOMIC DNA]</scope>
</reference>
<feature type="domain" description="Tr-type G" evidence="3">
    <location>
        <begin position="1"/>
        <end position="69"/>
    </location>
</feature>
<dbReference type="InterPro" id="IPR009000">
    <property type="entry name" value="Transl_B-barrel_sf"/>
</dbReference>
<keyword evidence="6" id="KW-1185">Reference proteome</keyword>
<dbReference type="Pfam" id="PF00009">
    <property type="entry name" value="GTP_EFTU"/>
    <property type="match status" value="1"/>
</dbReference>
<organism evidence="5 6">
    <name type="scientific">Durusdinium trenchii</name>
    <dbReference type="NCBI Taxonomy" id="1381693"/>
    <lineage>
        <taxon>Eukaryota</taxon>
        <taxon>Sar</taxon>
        <taxon>Alveolata</taxon>
        <taxon>Dinophyceae</taxon>
        <taxon>Suessiales</taxon>
        <taxon>Symbiodiniaceae</taxon>
        <taxon>Durusdinium</taxon>
    </lineage>
</organism>